<keyword evidence="1" id="KW-0732">Signal</keyword>
<dbReference type="EMBL" id="JAPWTK010000318">
    <property type="protein sequence ID" value="KAJ8942658.1"/>
    <property type="molecule type" value="Genomic_DNA"/>
</dbReference>
<feature type="chain" id="PRO_5043440457" description="P-type domain-containing protein" evidence="1">
    <location>
        <begin position="40"/>
        <end position="164"/>
    </location>
</feature>
<evidence type="ECO:0008006" key="4">
    <source>
        <dbReference type="Google" id="ProtNLM"/>
    </source>
</evidence>
<accession>A0AAV8XVS4</accession>
<dbReference type="Proteomes" id="UP001162162">
    <property type="component" value="Unassembled WGS sequence"/>
</dbReference>
<evidence type="ECO:0000256" key="1">
    <source>
        <dbReference type="SAM" id="SignalP"/>
    </source>
</evidence>
<organism evidence="2 3">
    <name type="scientific">Aromia moschata</name>
    <dbReference type="NCBI Taxonomy" id="1265417"/>
    <lineage>
        <taxon>Eukaryota</taxon>
        <taxon>Metazoa</taxon>
        <taxon>Ecdysozoa</taxon>
        <taxon>Arthropoda</taxon>
        <taxon>Hexapoda</taxon>
        <taxon>Insecta</taxon>
        <taxon>Pterygota</taxon>
        <taxon>Neoptera</taxon>
        <taxon>Endopterygota</taxon>
        <taxon>Coleoptera</taxon>
        <taxon>Polyphaga</taxon>
        <taxon>Cucujiformia</taxon>
        <taxon>Chrysomeloidea</taxon>
        <taxon>Cerambycidae</taxon>
        <taxon>Cerambycinae</taxon>
        <taxon>Callichromatini</taxon>
        <taxon>Aromia</taxon>
    </lineage>
</organism>
<evidence type="ECO:0000313" key="2">
    <source>
        <dbReference type="EMBL" id="KAJ8942658.1"/>
    </source>
</evidence>
<feature type="signal peptide" evidence="1">
    <location>
        <begin position="1"/>
        <end position="39"/>
    </location>
</feature>
<reference evidence="2" key="1">
    <citation type="journal article" date="2023" name="Insect Mol. Biol.">
        <title>Genome sequencing provides insights into the evolution of gene families encoding plant cell wall-degrading enzymes in longhorned beetles.</title>
        <authorList>
            <person name="Shin N.R."/>
            <person name="Okamura Y."/>
            <person name="Kirsch R."/>
            <person name="Pauchet Y."/>
        </authorList>
    </citation>
    <scope>NUCLEOTIDE SEQUENCE</scope>
    <source>
        <strain evidence="2">AMC_N1</strain>
    </source>
</reference>
<feature type="non-terminal residue" evidence="2">
    <location>
        <position position="164"/>
    </location>
</feature>
<evidence type="ECO:0000313" key="3">
    <source>
        <dbReference type="Proteomes" id="UP001162162"/>
    </source>
</evidence>
<dbReference type="AlphaFoldDB" id="A0AAV8XVS4"/>
<keyword evidence="3" id="KW-1185">Reference proteome</keyword>
<name>A0AAV8XVS4_9CUCU</name>
<comment type="caution">
    <text evidence="2">The sequence shown here is derived from an EMBL/GenBank/DDBJ whole genome shotgun (WGS) entry which is preliminary data.</text>
</comment>
<gene>
    <name evidence="2" type="ORF">NQ318_013371</name>
</gene>
<proteinExistence type="predicted"/>
<protein>
    <recommendedName>
        <fullName evidence="4">P-type domain-containing protein</fullName>
    </recommendedName>
</protein>
<sequence>MAIDGEKCANGMGAKRRGAAGPFFIASSVLLLIVCGTKGDDELCPNQTENNVSWPATDTSYCSKSQPLCITEKMEIASRCCTEGGKWEDAPTCRTVQSKIASPCPDPVHYWSKEICILIIPNTSYPPKCPYEETMSFFDYVNYVDPTLLPVWMPVERHTGNYGT</sequence>